<dbReference type="SUPFAM" id="SSF47384">
    <property type="entry name" value="Homodimeric domain of signal transducing histidine kinase"/>
    <property type="match status" value="1"/>
</dbReference>
<dbReference type="InterPro" id="IPR036890">
    <property type="entry name" value="HATPase_C_sf"/>
</dbReference>
<organism evidence="8 9">
    <name type="scientific">Algoriphagus boritolerans DSM 17298 = JCM 18970</name>
    <dbReference type="NCBI Taxonomy" id="1120964"/>
    <lineage>
        <taxon>Bacteria</taxon>
        <taxon>Pseudomonadati</taxon>
        <taxon>Bacteroidota</taxon>
        <taxon>Cytophagia</taxon>
        <taxon>Cytophagales</taxon>
        <taxon>Cyclobacteriaceae</taxon>
        <taxon>Algoriphagus</taxon>
    </lineage>
</organism>
<dbReference type="InterPro" id="IPR000014">
    <property type="entry name" value="PAS"/>
</dbReference>
<dbReference type="SMART" id="SM00091">
    <property type="entry name" value="PAS"/>
    <property type="match status" value="2"/>
</dbReference>
<dbReference type="PROSITE" id="PS50112">
    <property type="entry name" value="PAS"/>
    <property type="match status" value="1"/>
</dbReference>
<dbReference type="CDD" id="cd16922">
    <property type="entry name" value="HATPase_EvgS-ArcB-TorS-like"/>
    <property type="match status" value="1"/>
</dbReference>
<dbReference type="InterPro" id="IPR013655">
    <property type="entry name" value="PAS_fold_3"/>
</dbReference>
<dbReference type="GO" id="GO:0000155">
    <property type="term" value="F:phosphorelay sensor kinase activity"/>
    <property type="evidence" value="ECO:0007669"/>
    <property type="project" value="InterPro"/>
</dbReference>
<dbReference type="EMBL" id="FNVR01000011">
    <property type="protein sequence ID" value="SEG04835.1"/>
    <property type="molecule type" value="Genomic_DNA"/>
</dbReference>
<dbReference type="RefSeq" id="WP_103924985.1">
    <property type="nucleotide sequence ID" value="NZ_FNVR01000011.1"/>
</dbReference>
<dbReference type="InterPro" id="IPR003594">
    <property type="entry name" value="HATPase_dom"/>
</dbReference>
<dbReference type="Pfam" id="PF13426">
    <property type="entry name" value="PAS_9"/>
    <property type="match status" value="1"/>
</dbReference>
<dbReference type="Pfam" id="PF00072">
    <property type="entry name" value="Response_reg"/>
    <property type="match status" value="1"/>
</dbReference>
<dbReference type="CDD" id="cd00082">
    <property type="entry name" value="HisKA"/>
    <property type="match status" value="1"/>
</dbReference>
<dbReference type="InterPro" id="IPR011006">
    <property type="entry name" value="CheY-like_superfamily"/>
</dbReference>
<dbReference type="SUPFAM" id="SSF55874">
    <property type="entry name" value="ATPase domain of HSP90 chaperone/DNA topoisomerase II/histidine kinase"/>
    <property type="match status" value="1"/>
</dbReference>
<dbReference type="PROSITE" id="PS50109">
    <property type="entry name" value="HIS_KIN"/>
    <property type="match status" value="1"/>
</dbReference>
<dbReference type="PANTHER" id="PTHR45339:SF5">
    <property type="entry name" value="HISTIDINE KINASE"/>
    <property type="match status" value="1"/>
</dbReference>
<evidence type="ECO:0000256" key="4">
    <source>
        <dbReference type="PROSITE-ProRule" id="PRU00169"/>
    </source>
</evidence>
<evidence type="ECO:0000256" key="2">
    <source>
        <dbReference type="ARBA" id="ARBA00012438"/>
    </source>
</evidence>
<evidence type="ECO:0000256" key="3">
    <source>
        <dbReference type="ARBA" id="ARBA00022553"/>
    </source>
</evidence>
<evidence type="ECO:0000259" key="5">
    <source>
        <dbReference type="PROSITE" id="PS50109"/>
    </source>
</evidence>
<gene>
    <name evidence="8" type="ORF">SAMN03080598_02316</name>
</gene>
<dbReference type="InterPro" id="IPR036097">
    <property type="entry name" value="HisK_dim/P_sf"/>
</dbReference>
<dbReference type="Pfam" id="PF08447">
    <property type="entry name" value="PAS_3"/>
    <property type="match status" value="1"/>
</dbReference>
<feature type="domain" description="Histidine kinase" evidence="5">
    <location>
        <begin position="614"/>
        <end position="835"/>
    </location>
</feature>
<feature type="modified residue" description="4-aspartylphosphate" evidence="4">
    <location>
        <position position="906"/>
    </location>
</feature>
<sequence length="977" mass="110968">MQDKGINSTFKKIIYESSEMVFLADDSYPYSIFYGNESFEEEIGGALKEKTLVGLGLDINAYIFKEELILSHGKKDFSFKLELPQDSGSNYFLFYKGKEVKTHGLPSRREAYQFFTSKLDLIAIGKYDHLTYLNSTVLSVLGYEVEELLNTNLCPFIHEDDLERVQKIWKAIQKNQEVTFLEFRFLGKDGNYRHLECSIQFNPETFFVIARDVSYRHAQAANDKKLDSLRDEVPEMTKSGKWKFDLEAEVVVLDQSSERIIEALLDKEVSLEATQLSLLNQIKETVATLDPMQQEFAGQLSVSRKNKVNYTAFFPEKGKSIVWGVIWDKSQSQRIQQDLDFYTKAWMECPEAMIIVKPNGEVVLANQEVIQLFGFEKNTKISHLEDLSVFFEEAYDWSEWINSAKGDTTISRFSTLLINERGNQLTLELAVSKMEFDQAEFFTLSFRNISEKIHLEKEVEASSNFLMNLTDQVPGGLYQLVLNTEGQMNFSFLSKGINSVLGLSPQKIHEFTDISSAISKVHPQDLPQVIMSSVASARKLEPWQCQFRVKSGENNQEYQWVLGAARPQALENGDMVWYGYLTDISKQKEFEAKLDEARMAAEKANQIKSDFLSMISHELRTPLNAISGSVYSLFQEDHTENQKSALNTINFAVDNLIIMINDLLDFQKIEAGKLTIEQVPFNLQNLLEQVLKGLSFHAKDSKNKLDLHLSEGLNISVKGDKTRLSQVMNNLITNALKFTPSGNVDVKVELLSQVKNKVKVYFEVKDTGIGIAPEHQEKIFDDFDQVKPTFNSKYGGTGLGLSITRKLLNLMGGKIKLESEVGKGSRFFFELEFEKAEESLNSIPRTESNTPSYAGLHLLMAEDNEVNSLVLGKIIKKWGYTYERVHDGKEAVEAARKGKFDCILMDIQMPVMDGFEATVEIKKFSDTPIIALTAAAKLEIMERIDACEFEGFVAKPIDAAELLKKIKEVIAEKIYKS</sequence>
<dbReference type="AlphaFoldDB" id="A0A1H5X030"/>
<dbReference type="FunFam" id="3.30.565.10:FF:000010">
    <property type="entry name" value="Sensor histidine kinase RcsC"/>
    <property type="match status" value="1"/>
</dbReference>
<dbReference type="SMART" id="SM00388">
    <property type="entry name" value="HisKA"/>
    <property type="match status" value="1"/>
</dbReference>
<dbReference type="NCBIfam" id="TIGR00229">
    <property type="entry name" value="sensory_box"/>
    <property type="match status" value="2"/>
</dbReference>
<dbReference type="PRINTS" id="PR00344">
    <property type="entry name" value="BCTRLSENSOR"/>
</dbReference>
<dbReference type="Proteomes" id="UP000236736">
    <property type="component" value="Unassembled WGS sequence"/>
</dbReference>
<dbReference type="SMART" id="SM00387">
    <property type="entry name" value="HATPase_c"/>
    <property type="match status" value="1"/>
</dbReference>
<evidence type="ECO:0000259" key="7">
    <source>
        <dbReference type="PROSITE" id="PS50112"/>
    </source>
</evidence>
<dbReference type="InterPro" id="IPR005467">
    <property type="entry name" value="His_kinase_dom"/>
</dbReference>
<reference evidence="9" key="1">
    <citation type="submission" date="2016-10" db="EMBL/GenBank/DDBJ databases">
        <authorList>
            <person name="Varghese N."/>
            <person name="Submissions S."/>
        </authorList>
    </citation>
    <scope>NUCLEOTIDE SEQUENCE [LARGE SCALE GENOMIC DNA]</scope>
    <source>
        <strain evidence="9">DSM 17298</strain>
    </source>
</reference>
<dbReference type="Gene3D" id="1.10.287.130">
    <property type="match status" value="1"/>
</dbReference>
<feature type="domain" description="Response regulatory" evidence="6">
    <location>
        <begin position="857"/>
        <end position="970"/>
    </location>
</feature>
<dbReference type="Gene3D" id="3.40.50.2300">
    <property type="match status" value="1"/>
</dbReference>
<dbReference type="Pfam" id="PF00512">
    <property type="entry name" value="HisKA"/>
    <property type="match status" value="1"/>
</dbReference>
<dbReference type="Gene3D" id="3.30.450.20">
    <property type="entry name" value="PAS domain"/>
    <property type="match status" value="3"/>
</dbReference>
<dbReference type="SUPFAM" id="SSF52172">
    <property type="entry name" value="CheY-like"/>
    <property type="match status" value="1"/>
</dbReference>
<dbReference type="EC" id="2.7.13.3" evidence="2"/>
<dbReference type="SMART" id="SM00448">
    <property type="entry name" value="REC"/>
    <property type="match status" value="1"/>
</dbReference>
<protein>
    <recommendedName>
        <fullName evidence="2">histidine kinase</fullName>
        <ecNumber evidence="2">2.7.13.3</ecNumber>
    </recommendedName>
</protein>
<dbReference type="Pfam" id="PF02518">
    <property type="entry name" value="HATPase_c"/>
    <property type="match status" value="1"/>
</dbReference>
<dbReference type="InterPro" id="IPR003661">
    <property type="entry name" value="HisK_dim/P_dom"/>
</dbReference>
<evidence type="ECO:0000259" key="6">
    <source>
        <dbReference type="PROSITE" id="PS50110"/>
    </source>
</evidence>
<accession>A0A1H5X030</accession>
<name>A0A1H5X030_9BACT</name>
<dbReference type="CDD" id="cd00130">
    <property type="entry name" value="PAS"/>
    <property type="match status" value="1"/>
</dbReference>
<dbReference type="InterPro" id="IPR001789">
    <property type="entry name" value="Sig_transdc_resp-reg_receiver"/>
</dbReference>
<dbReference type="Gene3D" id="3.30.565.10">
    <property type="entry name" value="Histidine kinase-like ATPase, C-terminal domain"/>
    <property type="match status" value="1"/>
</dbReference>
<dbReference type="InterPro" id="IPR004358">
    <property type="entry name" value="Sig_transdc_His_kin-like_C"/>
</dbReference>
<dbReference type="PANTHER" id="PTHR45339">
    <property type="entry name" value="HYBRID SIGNAL TRANSDUCTION HISTIDINE KINASE J"/>
    <property type="match status" value="1"/>
</dbReference>
<evidence type="ECO:0000313" key="9">
    <source>
        <dbReference type="Proteomes" id="UP000236736"/>
    </source>
</evidence>
<dbReference type="CDD" id="cd17546">
    <property type="entry name" value="REC_hyHK_CKI1_RcsC-like"/>
    <property type="match status" value="1"/>
</dbReference>
<proteinExistence type="predicted"/>
<dbReference type="InterPro" id="IPR035965">
    <property type="entry name" value="PAS-like_dom_sf"/>
</dbReference>
<comment type="catalytic activity">
    <reaction evidence="1">
        <text>ATP + protein L-histidine = ADP + protein N-phospho-L-histidine.</text>
        <dbReference type="EC" id="2.7.13.3"/>
    </reaction>
</comment>
<evidence type="ECO:0000256" key="1">
    <source>
        <dbReference type="ARBA" id="ARBA00000085"/>
    </source>
</evidence>
<dbReference type="STRING" id="1120964.GCA_001313265_04749"/>
<dbReference type="OrthoDB" id="9811889at2"/>
<evidence type="ECO:0000313" key="8">
    <source>
        <dbReference type="EMBL" id="SEG04835.1"/>
    </source>
</evidence>
<dbReference type="SUPFAM" id="SSF55785">
    <property type="entry name" value="PYP-like sensor domain (PAS domain)"/>
    <property type="match status" value="3"/>
</dbReference>
<keyword evidence="9" id="KW-1185">Reference proteome</keyword>
<keyword evidence="3 4" id="KW-0597">Phosphoprotein</keyword>
<feature type="domain" description="PAS" evidence="7">
    <location>
        <begin position="130"/>
        <end position="176"/>
    </location>
</feature>
<dbReference type="PROSITE" id="PS50110">
    <property type="entry name" value="RESPONSE_REGULATORY"/>
    <property type="match status" value="1"/>
</dbReference>